<protein>
    <submittedName>
        <fullName evidence="1">Uncharacterized protein</fullName>
    </submittedName>
</protein>
<comment type="caution">
    <text evidence="1">The sequence shown here is derived from an EMBL/GenBank/DDBJ whole genome shotgun (WGS) entry which is preliminary data.</text>
</comment>
<name>A0ACC2E0A7_DIPCM</name>
<dbReference type="Proteomes" id="UP001162992">
    <property type="component" value="Chromosome 4"/>
</dbReference>
<evidence type="ECO:0000313" key="1">
    <source>
        <dbReference type="EMBL" id="KAJ7560038.1"/>
    </source>
</evidence>
<accession>A0ACC2E0A7</accession>
<proteinExistence type="predicted"/>
<reference evidence="2" key="1">
    <citation type="journal article" date="2024" name="Proc. Natl. Acad. Sci. U.S.A.">
        <title>Extraordinary preservation of gene collinearity over three hundred million years revealed in homosporous lycophytes.</title>
        <authorList>
            <person name="Li C."/>
            <person name="Wickell D."/>
            <person name="Kuo L.Y."/>
            <person name="Chen X."/>
            <person name="Nie B."/>
            <person name="Liao X."/>
            <person name="Peng D."/>
            <person name="Ji J."/>
            <person name="Jenkins J."/>
            <person name="Williams M."/>
            <person name="Shu S."/>
            <person name="Plott C."/>
            <person name="Barry K."/>
            <person name="Rajasekar S."/>
            <person name="Grimwood J."/>
            <person name="Han X."/>
            <person name="Sun S."/>
            <person name="Hou Z."/>
            <person name="He W."/>
            <person name="Dai G."/>
            <person name="Sun C."/>
            <person name="Schmutz J."/>
            <person name="Leebens-Mack J.H."/>
            <person name="Li F.W."/>
            <person name="Wang L."/>
        </authorList>
    </citation>
    <scope>NUCLEOTIDE SEQUENCE [LARGE SCALE GENOMIC DNA]</scope>
    <source>
        <strain evidence="2">cv. PW_Plant_1</strain>
    </source>
</reference>
<evidence type="ECO:0000313" key="2">
    <source>
        <dbReference type="Proteomes" id="UP001162992"/>
    </source>
</evidence>
<organism evidence="1 2">
    <name type="scientific">Diphasiastrum complanatum</name>
    <name type="common">Issler's clubmoss</name>
    <name type="synonym">Lycopodium complanatum</name>
    <dbReference type="NCBI Taxonomy" id="34168"/>
    <lineage>
        <taxon>Eukaryota</taxon>
        <taxon>Viridiplantae</taxon>
        <taxon>Streptophyta</taxon>
        <taxon>Embryophyta</taxon>
        <taxon>Tracheophyta</taxon>
        <taxon>Lycopodiopsida</taxon>
        <taxon>Lycopodiales</taxon>
        <taxon>Lycopodiaceae</taxon>
        <taxon>Lycopodioideae</taxon>
        <taxon>Diphasiastrum</taxon>
    </lineage>
</organism>
<keyword evidence="2" id="KW-1185">Reference proteome</keyword>
<sequence length="754" mass="82800">MKRTWKRENLGIKFPSACSIEETGLDSPSYGECFSLLSSQRSHGSWCKVPALHILAQKMAERDHRHVGLGAKADAVAFPLPVGVDEPKKPTVKNLQAGKHVVEEGKVVETEKHTKEKRRSKKVHGKFLGNNCLIHTRGDAHTGEPVYSDCGTEVFHETVIKAESAEETLSHKLTHGSKLLSSDSAGMEIHDSSEQPCCQINASTGLVPSNSGTSTQIGPSGAGDSDPVGNKNPTLQALDTVEFSADMTPAELDSTFPFIPASSVTEEVMEDNLRIPGGTINAKSQGEADFVDTCILSNKKKQNQDSESSICGTEIPMSIMDDPSFSKTTQKSAGARNRWRRLKHTVSFANHLALNSRSASRYVAEEKIVEDLLQPPQFSAKEDVGGVGAAIFEGTKTGPRLRVKGRKGMEAMLVRQEKSIINFLQDFYVACLKMPIGHFLTGVFLAPVLLGLFFTPMYIFDLNGLAFDDGAGESKLICALISTTKKCFQYLNVFLYALSLSTTFGGSPVVAHSPYCILVANVNTLMAQFLFVFLSGAVFARMSHPSHPIRCSKKAIIRNEDFVPTVGVDYKENFRVFAVRLVLTGPAPCELVDAKICLTFRIFVKLPTGATFCATQDLELVRPEVSYLRYGIMVRHVINKKSPLYGHTMESLVEGDASFSLTIMGFERTSMQPVFHLEDYFVCDSDVEWDGDYVDFVETNEKGQRVLNHSKIDLLRTFKVAGVVAQAISRMEANAARHRRKMAVNKGDSSEDAI</sequence>
<gene>
    <name evidence="1" type="ORF">O6H91_04G111300</name>
</gene>
<dbReference type="EMBL" id="CM055095">
    <property type="protein sequence ID" value="KAJ7560038.1"/>
    <property type="molecule type" value="Genomic_DNA"/>
</dbReference>